<organism evidence="1 2">
    <name type="scientific">Schistosoma mattheei</name>
    <dbReference type="NCBI Taxonomy" id="31246"/>
    <lineage>
        <taxon>Eukaryota</taxon>
        <taxon>Metazoa</taxon>
        <taxon>Spiralia</taxon>
        <taxon>Lophotrochozoa</taxon>
        <taxon>Platyhelminthes</taxon>
        <taxon>Trematoda</taxon>
        <taxon>Digenea</taxon>
        <taxon>Strigeidida</taxon>
        <taxon>Schistosomatoidea</taxon>
        <taxon>Schistosomatidae</taxon>
        <taxon>Schistosoma</taxon>
    </lineage>
</organism>
<evidence type="ECO:0000313" key="2">
    <source>
        <dbReference type="Proteomes" id="UP000269396"/>
    </source>
</evidence>
<name>A0A183Q3J5_9TREM</name>
<keyword evidence="2" id="KW-1185">Reference proteome</keyword>
<dbReference type="AlphaFoldDB" id="A0A183Q3J5"/>
<reference evidence="1 2" key="1">
    <citation type="submission" date="2018-11" db="EMBL/GenBank/DDBJ databases">
        <authorList>
            <consortium name="Pathogen Informatics"/>
        </authorList>
    </citation>
    <scope>NUCLEOTIDE SEQUENCE [LARGE SCALE GENOMIC DNA]</scope>
    <source>
        <strain>Denwood</strain>
        <strain evidence="2">Zambia</strain>
    </source>
</reference>
<gene>
    <name evidence="1" type="ORF">SMTD_LOCUS21181</name>
</gene>
<dbReference type="EMBL" id="UZAL01046547">
    <property type="protein sequence ID" value="VDP84309.1"/>
    <property type="molecule type" value="Genomic_DNA"/>
</dbReference>
<proteinExistence type="predicted"/>
<evidence type="ECO:0000313" key="1">
    <source>
        <dbReference type="EMBL" id="VDP84309.1"/>
    </source>
</evidence>
<protein>
    <submittedName>
        <fullName evidence="1">Uncharacterized protein</fullName>
    </submittedName>
</protein>
<sequence>MNPSNIIVFAYLLNDAILLVVSDKDVLDTRRPSCLVYKPITFNSISFQDYDISALSFLLILTNGTTLKFDCSTLEIKLVWKTLIQQQIIINNNVSNYS</sequence>
<dbReference type="Proteomes" id="UP000269396">
    <property type="component" value="Unassembled WGS sequence"/>
</dbReference>
<accession>A0A183Q3J5</accession>